<comment type="caution">
    <text evidence="5">The sequence shown here is derived from an EMBL/GenBank/DDBJ whole genome shotgun (WGS) entry which is preliminary data.</text>
</comment>
<dbReference type="NCBIfam" id="TIGR03302">
    <property type="entry name" value="OM_YfiO"/>
    <property type="match status" value="1"/>
</dbReference>
<proteinExistence type="predicted"/>
<organism evidence="5">
    <name type="scientific">candidate division WOR-3 bacterium</name>
    <dbReference type="NCBI Taxonomy" id="2052148"/>
    <lineage>
        <taxon>Bacteria</taxon>
        <taxon>Bacteria division WOR-3</taxon>
    </lineage>
</organism>
<keyword evidence="2" id="KW-0472">Membrane</keyword>
<name>A0A7C0ZI09_UNCW3</name>
<dbReference type="Proteomes" id="UP000885847">
    <property type="component" value="Unassembled WGS sequence"/>
</dbReference>
<feature type="domain" description="Outer membrane lipoprotein BamD-like" evidence="4">
    <location>
        <begin position="51"/>
        <end position="238"/>
    </location>
</feature>
<accession>A0A7C0ZI09</accession>
<dbReference type="PROSITE" id="PS51257">
    <property type="entry name" value="PROKAR_LIPOPROTEIN"/>
    <property type="match status" value="1"/>
</dbReference>
<keyword evidence="1" id="KW-0732">Signal</keyword>
<dbReference type="AlphaFoldDB" id="A0A7C0ZI09"/>
<keyword evidence="3" id="KW-0998">Cell outer membrane</keyword>
<dbReference type="InterPro" id="IPR017689">
    <property type="entry name" value="BamD"/>
</dbReference>
<evidence type="ECO:0000256" key="1">
    <source>
        <dbReference type="ARBA" id="ARBA00022729"/>
    </source>
</evidence>
<dbReference type="InterPro" id="IPR039565">
    <property type="entry name" value="BamD-like"/>
</dbReference>
<dbReference type="SUPFAM" id="SSF48452">
    <property type="entry name" value="TPR-like"/>
    <property type="match status" value="1"/>
</dbReference>
<evidence type="ECO:0000256" key="2">
    <source>
        <dbReference type="ARBA" id="ARBA00023136"/>
    </source>
</evidence>
<evidence type="ECO:0000256" key="3">
    <source>
        <dbReference type="ARBA" id="ARBA00023237"/>
    </source>
</evidence>
<gene>
    <name evidence="5" type="primary">bamD</name>
    <name evidence="5" type="ORF">ENF18_06285</name>
</gene>
<evidence type="ECO:0000313" key="5">
    <source>
        <dbReference type="EMBL" id="HDI83383.1"/>
    </source>
</evidence>
<evidence type="ECO:0000259" key="4">
    <source>
        <dbReference type="Pfam" id="PF13525"/>
    </source>
</evidence>
<dbReference type="InterPro" id="IPR011990">
    <property type="entry name" value="TPR-like_helical_dom_sf"/>
</dbReference>
<dbReference type="EMBL" id="DQWE01000299">
    <property type="protein sequence ID" value="HDI83383.1"/>
    <property type="molecule type" value="Genomic_DNA"/>
</dbReference>
<reference evidence="5" key="1">
    <citation type="journal article" date="2020" name="mSystems">
        <title>Genome- and Community-Level Interaction Insights into Carbon Utilization and Element Cycling Functions of Hydrothermarchaeota in Hydrothermal Sediment.</title>
        <authorList>
            <person name="Zhou Z."/>
            <person name="Liu Y."/>
            <person name="Xu W."/>
            <person name="Pan J."/>
            <person name="Luo Z.H."/>
            <person name="Li M."/>
        </authorList>
    </citation>
    <scope>NUCLEOTIDE SEQUENCE [LARGE SCALE GENOMIC DNA]</scope>
    <source>
        <strain evidence="5">HyVt-102</strain>
    </source>
</reference>
<sequence length="256" mass="29997">MPLSGRHRRGLNCVTGWEVELRRISVIMILLVLGCAKHVKPVSTSPEDDLKKGINLFEKKKYDKAIEVFSRFFTEHPGSRYLDKVQFYIAESYFMKKDYDTALDEYNFLITNFPGSPYVEKATLRKAQCLYHMSPITQRDQKITREAIDAYNQFLLRFPNSDFRPEAEKERNELIKKLDMKDLEIARIYMKLGKYGSALIYLDKLANKGTVLKDKVFFMMGECYEKLGKKDEARKAYSLVEGELKEKAKKRIEKLR</sequence>
<dbReference type="Pfam" id="PF13525">
    <property type="entry name" value="YfiO"/>
    <property type="match status" value="1"/>
</dbReference>
<dbReference type="Gene3D" id="1.25.40.10">
    <property type="entry name" value="Tetratricopeptide repeat domain"/>
    <property type="match status" value="1"/>
</dbReference>
<protein>
    <submittedName>
        <fullName evidence="5">Outer membrane protein assembly factor BamD</fullName>
    </submittedName>
</protein>